<dbReference type="InterPro" id="IPR045865">
    <property type="entry name" value="ACT-like_dom_sf"/>
</dbReference>
<dbReference type="InterPro" id="IPR027271">
    <property type="entry name" value="Acetolactate_synth/TF_NikR_C"/>
</dbReference>
<dbReference type="InterPro" id="IPR039557">
    <property type="entry name" value="AHAS_ACT"/>
</dbReference>
<name>A0A5N3PB56_9HYPH</name>
<dbReference type="SUPFAM" id="SSF55021">
    <property type="entry name" value="ACT-like"/>
    <property type="match status" value="2"/>
</dbReference>
<dbReference type="Pfam" id="PF10369">
    <property type="entry name" value="ALS_ss_C"/>
    <property type="match status" value="1"/>
</dbReference>
<proteinExistence type="inferred from homology"/>
<accession>A0A5N3PB56</accession>
<dbReference type="PROSITE" id="PS51671">
    <property type="entry name" value="ACT"/>
    <property type="match status" value="1"/>
</dbReference>
<dbReference type="CDD" id="cd04878">
    <property type="entry name" value="ACT_AHAS"/>
    <property type="match status" value="1"/>
</dbReference>
<dbReference type="GO" id="GO:1990610">
    <property type="term" value="F:acetolactate synthase regulator activity"/>
    <property type="evidence" value="ECO:0007669"/>
    <property type="project" value="UniProtKB-UniRule"/>
</dbReference>
<reference evidence="10 11" key="1">
    <citation type="journal article" date="2019" name="Microorganisms">
        <title>Genome Insights into the Novel Species Microvirga brassicacearum, a Rapeseed Endophyte with Biotechnological Potential.</title>
        <authorList>
            <person name="Jimenez-Gomez A."/>
            <person name="Saati-Santamaria Z."/>
            <person name="Igual J.M."/>
            <person name="Rivas R."/>
            <person name="Mateos P.F."/>
            <person name="Garcia-Fraile P."/>
        </authorList>
    </citation>
    <scope>NUCLEOTIDE SEQUENCE [LARGE SCALE GENOMIC DNA]</scope>
    <source>
        <strain evidence="10 11">CDVBN77</strain>
    </source>
</reference>
<evidence type="ECO:0000256" key="2">
    <source>
        <dbReference type="ARBA" id="ARBA00005025"/>
    </source>
</evidence>
<comment type="caution">
    <text evidence="10">The sequence shown here is derived from an EMBL/GenBank/DDBJ whole genome shotgun (WGS) entry which is preliminary data.</text>
</comment>
<evidence type="ECO:0000256" key="3">
    <source>
        <dbReference type="ARBA" id="ARBA00006341"/>
    </source>
</evidence>
<dbReference type="Gene3D" id="3.30.70.1150">
    <property type="entry name" value="ACT-like. Chain A, domain 2"/>
    <property type="match status" value="1"/>
</dbReference>
<dbReference type="FunFam" id="3.30.70.260:FF:000001">
    <property type="entry name" value="Acetolactate synthase, small subunit"/>
    <property type="match status" value="1"/>
</dbReference>
<keyword evidence="8 10" id="KW-0808">Transferase</keyword>
<sequence length="180" mass="19415">MTQMSTHYPAATLVEPISRHTLAVVVDNEPGVLARIAGLFSGRGYNIESLTVTETEHEAHISRVTIITAGTDSIIEQIKSHLEKLVPVHRVVDLTLTGDAVERELCLVKVVGKGDHRVEAMRLAAAFGARTMDATLTSFVYELTGTTEEIERFIKLMTAVGLAEVSRTGVAAMARGAEGM</sequence>
<gene>
    <name evidence="10" type="primary">ilvN</name>
    <name evidence="10" type="ORF">FEZ63_11155</name>
</gene>
<dbReference type="UniPathway" id="UPA00049">
    <property type="reaction ID" value="UER00059"/>
</dbReference>
<dbReference type="GO" id="GO:0005829">
    <property type="term" value="C:cytosol"/>
    <property type="evidence" value="ECO:0007669"/>
    <property type="project" value="TreeGrafter"/>
</dbReference>
<keyword evidence="5 8" id="KW-0028">Amino-acid biosynthesis</keyword>
<dbReference type="PANTHER" id="PTHR30239">
    <property type="entry name" value="ACETOLACTATE SYNTHASE SMALL SUBUNIT"/>
    <property type="match status" value="1"/>
</dbReference>
<dbReference type="InterPro" id="IPR004789">
    <property type="entry name" value="Acetalactate_synth_ssu"/>
</dbReference>
<evidence type="ECO:0000313" key="10">
    <source>
        <dbReference type="EMBL" id="KAB0266986.1"/>
    </source>
</evidence>
<dbReference type="Pfam" id="PF22629">
    <property type="entry name" value="ACT_AHAS_ss"/>
    <property type="match status" value="1"/>
</dbReference>
<dbReference type="InterPro" id="IPR019455">
    <property type="entry name" value="Acetolactate_synth_ssu_C"/>
</dbReference>
<protein>
    <recommendedName>
        <fullName evidence="8">Acetolactate synthase small subunit</fullName>
        <shortName evidence="8">AHAS</shortName>
        <shortName evidence="8">ALS</shortName>
        <ecNumber evidence="8">2.2.1.6</ecNumber>
    </recommendedName>
    <alternativeName>
        <fullName evidence="8">Acetohydroxy-acid synthase small subunit</fullName>
    </alternativeName>
</protein>
<keyword evidence="11" id="KW-1185">Reference proteome</keyword>
<comment type="pathway">
    <text evidence="2 8">Amino-acid biosynthesis; L-valine biosynthesis; L-valine from pyruvate: step 1/4.</text>
</comment>
<comment type="subunit">
    <text evidence="4 8">Dimer of large and small chains.</text>
</comment>
<comment type="pathway">
    <text evidence="1 8">Amino-acid biosynthesis; L-isoleucine biosynthesis; L-isoleucine from 2-oxobutanoate: step 1/4.</text>
</comment>
<organism evidence="10 11">
    <name type="scientific">Microvirga brassicacearum</name>
    <dbReference type="NCBI Taxonomy" id="2580413"/>
    <lineage>
        <taxon>Bacteria</taxon>
        <taxon>Pseudomonadati</taxon>
        <taxon>Pseudomonadota</taxon>
        <taxon>Alphaproteobacteria</taxon>
        <taxon>Hyphomicrobiales</taxon>
        <taxon>Methylobacteriaceae</taxon>
        <taxon>Microvirga</taxon>
    </lineage>
</organism>
<comment type="similarity">
    <text evidence="3 8">Belongs to the acetolactate synthase small subunit family.</text>
</comment>
<keyword evidence="6 8" id="KW-0100">Branched-chain amino acid biosynthesis</keyword>
<dbReference type="GO" id="GO:0003984">
    <property type="term" value="F:acetolactate synthase activity"/>
    <property type="evidence" value="ECO:0007669"/>
    <property type="project" value="UniProtKB-UniRule"/>
</dbReference>
<dbReference type="InterPro" id="IPR054480">
    <property type="entry name" value="AHAS_small-like_ACT"/>
</dbReference>
<dbReference type="InterPro" id="IPR002912">
    <property type="entry name" value="ACT_dom"/>
</dbReference>
<dbReference type="EMBL" id="VCMV01000014">
    <property type="protein sequence ID" value="KAB0266986.1"/>
    <property type="molecule type" value="Genomic_DNA"/>
</dbReference>
<dbReference type="NCBIfam" id="NF008864">
    <property type="entry name" value="PRK11895.1"/>
    <property type="match status" value="1"/>
</dbReference>
<dbReference type="GO" id="GO:0009099">
    <property type="term" value="P:L-valine biosynthetic process"/>
    <property type="evidence" value="ECO:0007669"/>
    <property type="project" value="UniProtKB-UniRule"/>
</dbReference>
<dbReference type="UniPathway" id="UPA00047">
    <property type="reaction ID" value="UER00055"/>
</dbReference>
<feature type="domain" description="ACT" evidence="9">
    <location>
        <begin position="21"/>
        <end position="93"/>
    </location>
</feature>
<dbReference type="Proteomes" id="UP000325684">
    <property type="component" value="Unassembled WGS sequence"/>
</dbReference>
<comment type="catalytic activity">
    <reaction evidence="7 8">
        <text>2 pyruvate + H(+) = (2S)-2-acetolactate + CO2</text>
        <dbReference type="Rhea" id="RHEA:25249"/>
        <dbReference type="ChEBI" id="CHEBI:15361"/>
        <dbReference type="ChEBI" id="CHEBI:15378"/>
        <dbReference type="ChEBI" id="CHEBI:16526"/>
        <dbReference type="ChEBI" id="CHEBI:58476"/>
        <dbReference type="EC" id="2.2.1.6"/>
    </reaction>
</comment>
<evidence type="ECO:0000259" key="9">
    <source>
        <dbReference type="PROSITE" id="PS51671"/>
    </source>
</evidence>
<comment type="function">
    <text evidence="8">Catalyzes the conversion of 2 pyruvate molecules into acetolactate in the first common step of the biosynthetic pathway of the branched-amino acids such as leucine, isoleucine, and valine.</text>
</comment>
<dbReference type="PANTHER" id="PTHR30239:SF0">
    <property type="entry name" value="ACETOLACTATE SYNTHASE SMALL SUBUNIT 1, CHLOROPLASTIC"/>
    <property type="match status" value="1"/>
</dbReference>
<evidence type="ECO:0000256" key="8">
    <source>
        <dbReference type="RuleBase" id="RU368092"/>
    </source>
</evidence>
<dbReference type="RefSeq" id="WP_150944347.1">
    <property type="nucleotide sequence ID" value="NZ_VCMV01000014.1"/>
</dbReference>
<evidence type="ECO:0000256" key="4">
    <source>
        <dbReference type="ARBA" id="ARBA00011744"/>
    </source>
</evidence>
<evidence type="ECO:0000313" key="11">
    <source>
        <dbReference type="Proteomes" id="UP000325684"/>
    </source>
</evidence>
<evidence type="ECO:0000256" key="5">
    <source>
        <dbReference type="ARBA" id="ARBA00022605"/>
    </source>
</evidence>
<evidence type="ECO:0000256" key="6">
    <source>
        <dbReference type="ARBA" id="ARBA00023304"/>
    </source>
</evidence>
<dbReference type="AlphaFoldDB" id="A0A5N3PB56"/>
<evidence type="ECO:0000256" key="1">
    <source>
        <dbReference type="ARBA" id="ARBA00004974"/>
    </source>
</evidence>
<dbReference type="Gene3D" id="3.30.70.260">
    <property type="match status" value="1"/>
</dbReference>
<dbReference type="GO" id="GO:0009097">
    <property type="term" value="P:isoleucine biosynthetic process"/>
    <property type="evidence" value="ECO:0007669"/>
    <property type="project" value="UniProtKB-UniRule"/>
</dbReference>
<evidence type="ECO:0000256" key="7">
    <source>
        <dbReference type="ARBA" id="ARBA00048670"/>
    </source>
</evidence>
<dbReference type="NCBIfam" id="TIGR00119">
    <property type="entry name" value="acolac_sm"/>
    <property type="match status" value="1"/>
</dbReference>
<dbReference type="EC" id="2.2.1.6" evidence="8"/>
<dbReference type="OrthoDB" id="9787365at2"/>